<accession>A0A4Z2HEQ8</accession>
<evidence type="ECO:0000313" key="2">
    <source>
        <dbReference type="EMBL" id="TNN63473.1"/>
    </source>
</evidence>
<comment type="caution">
    <text evidence="2">The sequence shown here is derived from an EMBL/GenBank/DDBJ whole genome shotgun (WGS) entry which is preliminary data.</text>
</comment>
<feature type="region of interest" description="Disordered" evidence="1">
    <location>
        <begin position="111"/>
        <end position="141"/>
    </location>
</feature>
<dbReference type="EMBL" id="SRLO01000272">
    <property type="protein sequence ID" value="TNN63473.1"/>
    <property type="molecule type" value="Genomic_DNA"/>
</dbReference>
<organism evidence="2 3">
    <name type="scientific">Liparis tanakae</name>
    <name type="common">Tanaka's snailfish</name>
    <dbReference type="NCBI Taxonomy" id="230148"/>
    <lineage>
        <taxon>Eukaryota</taxon>
        <taxon>Metazoa</taxon>
        <taxon>Chordata</taxon>
        <taxon>Craniata</taxon>
        <taxon>Vertebrata</taxon>
        <taxon>Euteleostomi</taxon>
        <taxon>Actinopterygii</taxon>
        <taxon>Neopterygii</taxon>
        <taxon>Teleostei</taxon>
        <taxon>Neoteleostei</taxon>
        <taxon>Acanthomorphata</taxon>
        <taxon>Eupercaria</taxon>
        <taxon>Perciformes</taxon>
        <taxon>Cottioidei</taxon>
        <taxon>Cottales</taxon>
        <taxon>Liparidae</taxon>
        <taxon>Liparis</taxon>
    </lineage>
</organism>
<evidence type="ECO:0000313" key="3">
    <source>
        <dbReference type="Proteomes" id="UP000314294"/>
    </source>
</evidence>
<gene>
    <name evidence="2" type="ORF">EYF80_026323</name>
</gene>
<keyword evidence="3" id="KW-1185">Reference proteome</keyword>
<dbReference type="OrthoDB" id="10551299at2759"/>
<sequence>MPIMNARKTKRKMTMNLKMSLTVLPREICSGPKLSLAGRMYAIREKLSTTATAYSPSDTSWGSEGSQVVKRQLKEARKIASIPKSRKFHGSTRYSPGPWLQISFTSAQIIPAGDTGHVTGRSRLSNPSGDLASSPHPRPRR</sequence>
<evidence type="ECO:0000256" key="1">
    <source>
        <dbReference type="SAM" id="MobiDB-lite"/>
    </source>
</evidence>
<dbReference type="Proteomes" id="UP000314294">
    <property type="component" value="Unassembled WGS sequence"/>
</dbReference>
<proteinExistence type="predicted"/>
<dbReference type="AlphaFoldDB" id="A0A4Z2HEQ8"/>
<protein>
    <submittedName>
        <fullName evidence="2">Uncharacterized protein</fullName>
    </submittedName>
</protein>
<name>A0A4Z2HEQ8_9TELE</name>
<reference evidence="2 3" key="1">
    <citation type="submission" date="2019-03" db="EMBL/GenBank/DDBJ databases">
        <title>First draft genome of Liparis tanakae, snailfish: a comprehensive survey of snailfish specific genes.</title>
        <authorList>
            <person name="Kim W."/>
            <person name="Song I."/>
            <person name="Jeong J.-H."/>
            <person name="Kim D."/>
            <person name="Kim S."/>
            <person name="Ryu S."/>
            <person name="Song J.Y."/>
            <person name="Lee S.K."/>
        </authorList>
    </citation>
    <scope>NUCLEOTIDE SEQUENCE [LARGE SCALE GENOMIC DNA]</scope>
    <source>
        <tissue evidence="2">Muscle</tissue>
    </source>
</reference>